<name>A0A1J7BA39_9ACTN</name>
<dbReference type="EMBL" id="MLCF01000151">
    <property type="protein sequence ID" value="OIV35461.1"/>
    <property type="molecule type" value="Genomic_DNA"/>
</dbReference>
<evidence type="ECO:0000256" key="1">
    <source>
        <dbReference type="SAM" id="SignalP"/>
    </source>
</evidence>
<organism evidence="3 4">
    <name type="scientific">Mangrovactinospora gilvigrisea</name>
    <dbReference type="NCBI Taxonomy" id="1428644"/>
    <lineage>
        <taxon>Bacteria</taxon>
        <taxon>Bacillati</taxon>
        <taxon>Actinomycetota</taxon>
        <taxon>Actinomycetes</taxon>
        <taxon>Kitasatosporales</taxon>
        <taxon>Streptomycetaceae</taxon>
        <taxon>Mangrovactinospora</taxon>
    </lineage>
</organism>
<evidence type="ECO:0000259" key="2">
    <source>
        <dbReference type="Pfam" id="PF14016"/>
    </source>
</evidence>
<keyword evidence="1" id="KW-0732">Signal</keyword>
<feature type="domain" description="DUF4232" evidence="2">
    <location>
        <begin position="43"/>
        <end position="159"/>
    </location>
</feature>
<dbReference type="Proteomes" id="UP000243342">
    <property type="component" value="Unassembled WGS sequence"/>
</dbReference>
<dbReference type="InterPro" id="IPR025326">
    <property type="entry name" value="DUF4232"/>
</dbReference>
<gene>
    <name evidence="3" type="ORF">BIV57_21475</name>
</gene>
<dbReference type="AlphaFoldDB" id="A0A1J7BA39"/>
<accession>A0A1J7BA39</accession>
<feature type="signal peptide" evidence="1">
    <location>
        <begin position="1"/>
        <end position="34"/>
    </location>
</feature>
<reference evidence="3 4" key="1">
    <citation type="submission" date="2016-10" db="EMBL/GenBank/DDBJ databases">
        <title>Genome sequence of Streptomyces gilvigriseus MUSC 26.</title>
        <authorList>
            <person name="Lee L.-H."/>
            <person name="Ser H.-L."/>
        </authorList>
    </citation>
    <scope>NUCLEOTIDE SEQUENCE [LARGE SCALE GENOMIC DNA]</scope>
    <source>
        <strain evidence="3 4">MUSC 26</strain>
    </source>
</reference>
<dbReference type="Pfam" id="PF14016">
    <property type="entry name" value="DUF4232"/>
    <property type="match status" value="1"/>
</dbReference>
<sequence>MRRILGNRYVQGAALVVVAAGAVLANGAISQADAATKSAPAACAGSQIRPRLVHGTDADPDPSANQTTALLAFKNTGTRTCSLVGYPGVDLVAKNGTTWSLARQKQKAEKVVLKPGYETMADITLLPWNKSEAGTGSQEFKPVAVRVTPPNTRTTTTLAWPWSKLGVLRQDAATHPGTYIGTVYGTAH</sequence>
<evidence type="ECO:0000313" key="4">
    <source>
        <dbReference type="Proteomes" id="UP000243342"/>
    </source>
</evidence>
<proteinExistence type="predicted"/>
<dbReference type="STRING" id="1428644.BIV57_21475"/>
<keyword evidence="4" id="KW-1185">Reference proteome</keyword>
<protein>
    <recommendedName>
        <fullName evidence="2">DUF4232 domain-containing protein</fullName>
    </recommendedName>
</protein>
<evidence type="ECO:0000313" key="3">
    <source>
        <dbReference type="EMBL" id="OIV35461.1"/>
    </source>
</evidence>
<feature type="chain" id="PRO_5009643080" description="DUF4232 domain-containing protein" evidence="1">
    <location>
        <begin position="35"/>
        <end position="188"/>
    </location>
</feature>
<comment type="caution">
    <text evidence="3">The sequence shown here is derived from an EMBL/GenBank/DDBJ whole genome shotgun (WGS) entry which is preliminary data.</text>
</comment>